<evidence type="ECO:0000313" key="2">
    <source>
        <dbReference type="EMBL" id="CAG7785626.1"/>
    </source>
</evidence>
<dbReference type="EMBL" id="CAJVCH010299954">
    <property type="protein sequence ID" value="CAG7785626.1"/>
    <property type="molecule type" value="Genomic_DNA"/>
</dbReference>
<gene>
    <name evidence="1" type="ORF">AFUS01_LOCUS22992</name>
    <name evidence="2" type="ORF">AFUS01_LOCUS24240</name>
</gene>
<proteinExistence type="predicted"/>
<feature type="non-terminal residue" evidence="2">
    <location>
        <position position="1"/>
    </location>
</feature>
<dbReference type="Proteomes" id="UP000708208">
    <property type="component" value="Unassembled WGS sequence"/>
</dbReference>
<organism evidence="2 3">
    <name type="scientific">Allacma fusca</name>
    <dbReference type="NCBI Taxonomy" id="39272"/>
    <lineage>
        <taxon>Eukaryota</taxon>
        <taxon>Metazoa</taxon>
        <taxon>Ecdysozoa</taxon>
        <taxon>Arthropoda</taxon>
        <taxon>Hexapoda</taxon>
        <taxon>Collembola</taxon>
        <taxon>Symphypleona</taxon>
        <taxon>Sminthuridae</taxon>
        <taxon>Allacma</taxon>
    </lineage>
</organism>
<sequence>MKLSNFLESALT</sequence>
<accession>A0A8J2K9K4</accession>
<dbReference type="EMBL" id="CAJVCH010272863">
    <property type="protein sequence ID" value="CAG7734612.1"/>
    <property type="molecule type" value="Genomic_DNA"/>
</dbReference>
<comment type="caution">
    <text evidence="2">The sequence shown here is derived from an EMBL/GenBank/DDBJ whole genome shotgun (WGS) entry which is preliminary data.</text>
</comment>
<protein>
    <submittedName>
        <fullName evidence="2">Uncharacterized protein</fullName>
    </submittedName>
</protein>
<keyword evidence="3" id="KW-1185">Reference proteome</keyword>
<evidence type="ECO:0000313" key="1">
    <source>
        <dbReference type="EMBL" id="CAG7734612.1"/>
    </source>
</evidence>
<name>A0A8J2K9K4_9HEXA</name>
<reference evidence="2" key="1">
    <citation type="submission" date="2021-06" db="EMBL/GenBank/DDBJ databases">
        <authorList>
            <person name="Hodson N. C."/>
            <person name="Mongue J. A."/>
            <person name="Jaron S. K."/>
        </authorList>
    </citation>
    <scope>NUCLEOTIDE SEQUENCE</scope>
</reference>
<evidence type="ECO:0000313" key="3">
    <source>
        <dbReference type="Proteomes" id="UP000708208"/>
    </source>
</evidence>